<proteinExistence type="inferred from homology"/>
<dbReference type="InterPro" id="IPR013087">
    <property type="entry name" value="Znf_C2H2_type"/>
</dbReference>
<keyword evidence="11" id="KW-0832">Ubl conjugation</keyword>
<dbReference type="PANTHER" id="PTHR24399">
    <property type="entry name" value="ZINC FINGER AND BTB DOMAIN-CONTAINING"/>
    <property type="match status" value="1"/>
</dbReference>
<feature type="domain" description="C2H2-type" evidence="23">
    <location>
        <begin position="403"/>
        <end position="430"/>
    </location>
</feature>
<protein>
    <recommendedName>
        <fullName evidence="18">Zinc finger and SCAN domain-containing protein 10</fullName>
    </recommendedName>
    <alternativeName>
        <fullName evidence="19">Zinc finger protein 206</fullName>
    </alternativeName>
</protein>
<dbReference type="FunFam" id="1.10.4020.10:FF:000001">
    <property type="entry name" value="zinc finger protein 263 isoform X1"/>
    <property type="match status" value="1"/>
</dbReference>
<dbReference type="GO" id="GO:0001817">
    <property type="term" value="P:regulation of cytokine production"/>
    <property type="evidence" value="ECO:0007669"/>
    <property type="project" value="TreeGrafter"/>
</dbReference>
<dbReference type="Gene3D" id="3.30.160.60">
    <property type="entry name" value="Classic Zinc Finger"/>
    <property type="match status" value="13"/>
</dbReference>
<evidence type="ECO:0000256" key="2">
    <source>
        <dbReference type="ARBA" id="ARBA00004123"/>
    </source>
</evidence>
<dbReference type="GO" id="GO:0008270">
    <property type="term" value="F:zinc ion binding"/>
    <property type="evidence" value="ECO:0007669"/>
    <property type="project" value="UniProtKB-KW"/>
</dbReference>
<dbReference type="FunFam" id="3.30.160.60:FF:000295">
    <property type="entry name" value="zinc finger protein 19"/>
    <property type="match status" value="2"/>
</dbReference>
<dbReference type="SUPFAM" id="SSF47353">
    <property type="entry name" value="Retrovirus capsid dimerization domain-like"/>
    <property type="match status" value="1"/>
</dbReference>
<gene>
    <name evidence="25" type="primary">ZSCAN10</name>
</gene>
<evidence type="ECO:0000256" key="1">
    <source>
        <dbReference type="ARBA" id="ARBA00003767"/>
    </source>
</evidence>
<reference evidence="25" key="2">
    <citation type="submission" date="2025-09" db="UniProtKB">
        <authorList>
            <consortium name="Ensembl"/>
        </authorList>
    </citation>
    <scope>IDENTIFICATION</scope>
</reference>
<evidence type="ECO:0000256" key="5">
    <source>
        <dbReference type="ARBA" id="ARBA00022499"/>
    </source>
</evidence>
<dbReference type="PROSITE" id="PS00028">
    <property type="entry name" value="ZINC_FINGER_C2H2_1"/>
    <property type="match status" value="14"/>
</dbReference>
<keyword evidence="5" id="KW-1017">Isopeptide bond</keyword>
<evidence type="ECO:0000256" key="17">
    <source>
        <dbReference type="ARBA" id="ARBA00062677"/>
    </source>
</evidence>
<evidence type="ECO:0000256" key="9">
    <source>
        <dbReference type="ARBA" id="ARBA00022771"/>
    </source>
</evidence>
<comment type="subunit">
    <text evidence="17">Interacts with POU5F1/OCT4 and SOX2.</text>
</comment>
<organism evidence="25 26">
    <name type="scientific">Catagonus wagneri</name>
    <name type="common">Chacoan peccary</name>
    <dbReference type="NCBI Taxonomy" id="51154"/>
    <lineage>
        <taxon>Eukaryota</taxon>
        <taxon>Metazoa</taxon>
        <taxon>Chordata</taxon>
        <taxon>Craniata</taxon>
        <taxon>Vertebrata</taxon>
        <taxon>Euteleostomi</taxon>
        <taxon>Mammalia</taxon>
        <taxon>Eutheria</taxon>
        <taxon>Laurasiatheria</taxon>
        <taxon>Artiodactyla</taxon>
        <taxon>Suina</taxon>
        <taxon>Tayassuidae</taxon>
        <taxon>Catagonus</taxon>
    </lineage>
</organism>
<dbReference type="SUPFAM" id="SSF57667">
    <property type="entry name" value="beta-beta-alpha zinc fingers"/>
    <property type="match status" value="8"/>
</dbReference>
<feature type="domain" description="C2H2-type" evidence="23">
    <location>
        <begin position="728"/>
        <end position="755"/>
    </location>
</feature>
<feature type="domain" description="SCAN box" evidence="24">
    <location>
        <begin position="44"/>
        <end position="125"/>
    </location>
</feature>
<dbReference type="GO" id="GO:0002682">
    <property type="term" value="P:regulation of immune system process"/>
    <property type="evidence" value="ECO:0007669"/>
    <property type="project" value="TreeGrafter"/>
</dbReference>
<dbReference type="Proteomes" id="UP000694540">
    <property type="component" value="Unplaced"/>
</dbReference>
<accession>A0A8C3YEA4</accession>
<evidence type="ECO:0000256" key="16">
    <source>
        <dbReference type="ARBA" id="ARBA00057877"/>
    </source>
</evidence>
<dbReference type="Pfam" id="PF02023">
    <property type="entry name" value="SCAN"/>
    <property type="match status" value="1"/>
</dbReference>
<dbReference type="SMART" id="SM00431">
    <property type="entry name" value="SCAN"/>
    <property type="match status" value="1"/>
</dbReference>
<dbReference type="FunFam" id="3.30.160.60:FF:001786">
    <property type="entry name" value="Zinc finger and SCAN domain containing 10"/>
    <property type="match status" value="1"/>
</dbReference>
<dbReference type="Pfam" id="PF00096">
    <property type="entry name" value="zf-C2H2"/>
    <property type="match status" value="11"/>
</dbReference>
<dbReference type="PROSITE" id="PS50804">
    <property type="entry name" value="SCAN_BOX"/>
    <property type="match status" value="1"/>
</dbReference>
<keyword evidence="8" id="KW-0677">Repeat</keyword>
<feature type="domain" description="C2H2-type" evidence="23">
    <location>
        <begin position="606"/>
        <end position="633"/>
    </location>
</feature>
<comment type="function">
    <text evidence="16">Embryonic stem (ES) cell-specific transcription factor required to maintain ES cell pluripotency. Can both activate and /or repress expression of target genes, depending on the context. Specifically binds the 5'-[GA]CGCNNGCG[CT]-3' DNA consensus sequence. Regulates expression of POU5F1/OCT4, ZSCAN4 and ALYREF/THOC4.</text>
</comment>
<keyword evidence="15 21" id="KW-0539">Nucleus</keyword>
<evidence type="ECO:0000256" key="8">
    <source>
        <dbReference type="ARBA" id="ARBA00022737"/>
    </source>
</evidence>
<evidence type="ECO:0000259" key="23">
    <source>
        <dbReference type="PROSITE" id="PS50157"/>
    </source>
</evidence>
<feature type="region of interest" description="Disordered" evidence="22">
    <location>
        <begin position="257"/>
        <end position="325"/>
    </location>
</feature>
<feature type="domain" description="C2H2-type" evidence="23">
    <location>
        <begin position="375"/>
        <end position="402"/>
    </location>
</feature>
<feature type="domain" description="C2H2-type" evidence="23">
    <location>
        <begin position="476"/>
        <end position="503"/>
    </location>
</feature>
<evidence type="ECO:0000256" key="6">
    <source>
        <dbReference type="ARBA" id="ARBA00022553"/>
    </source>
</evidence>
<feature type="domain" description="C2H2-type" evidence="23">
    <location>
        <begin position="690"/>
        <end position="717"/>
    </location>
</feature>
<feature type="region of interest" description="Disordered" evidence="22">
    <location>
        <begin position="1"/>
        <end position="40"/>
    </location>
</feature>
<feature type="domain" description="C2H2-type" evidence="23">
    <location>
        <begin position="662"/>
        <end position="689"/>
    </location>
</feature>
<dbReference type="Pfam" id="PF13912">
    <property type="entry name" value="zf-C2H2_6"/>
    <property type="match status" value="1"/>
</dbReference>
<keyword evidence="12" id="KW-0805">Transcription regulation</keyword>
<dbReference type="GO" id="GO:0001227">
    <property type="term" value="F:DNA-binding transcription repressor activity, RNA polymerase II-specific"/>
    <property type="evidence" value="ECO:0007669"/>
    <property type="project" value="TreeGrafter"/>
</dbReference>
<evidence type="ECO:0000256" key="10">
    <source>
        <dbReference type="ARBA" id="ARBA00022833"/>
    </source>
</evidence>
<feature type="domain" description="C2H2-type" evidence="23">
    <location>
        <begin position="346"/>
        <end position="374"/>
    </location>
</feature>
<evidence type="ECO:0000256" key="4">
    <source>
        <dbReference type="ARBA" id="ARBA00022481"/>
    </source>
</evidence>
<dbReference type="FunFam" id="3.30.160.60:FF:001080">
    <property type="entry name" value="Zinc finger and SCAN domain containing 10"/>
    <property type="match status" value="2"/>
</dbReference>
<evidence type="ECO:0000256" key="18">
    <source>
        <dbReference type="ARBA" id="ARBA00070945"/>
    </source>
</evidence>
<dbReference type="InterPro" id="IPR036236">
    <property type="entry name" value="Znf_C2H2_sf"/>
</dbReference>
<dbReference type="InterPro" id="IPR003309">
    <property type="entry name" value="SCAN_dom"/>
</dbReference>
<feature type="compositionally biased region" description="Basic and acidic residues" evidence="22">
    <location>
        <begin position="268"/>
        <end position="279"/>
    </location>
</feature>
<keyword evidence="4" id="KW-0488">Methylation</keyword>
<comment type="similarity">
    <text evidence="3">Belongs to the krueppel C2H2-type zinc-finger protein family.</text>
</comment>
<evidence type="ECO:0000256" key="15">
    <source>
        <dbReference type="ARBA" id="ARBA00023242"/>
    </source>
</evidence>
<dbReference type="FunFam" id="3.30.160.60:FF:000512">
    <property type="entry name" value="zinc finger protein 197 isoform X1"/>
    <property type="match status" value="1"/>
</dbReference>
<evidence type="ECO:0000256" key="13">
    <source>
        <dbReference type="ARBA" id="ARBA00023125"/>
    </source>
</evidence>
<evidence type="ECO:0000256" key="11">
    <source>
        <dbReference type="ARBA" id="ARBA00022843"/>
    </source>
</evidence>
<keyword evidence="26" id="KW-1185">Reference proteome</keyword>
<feature type="domain" description="C2H2-type" evidence="23">
    <location>
        <begin position="578"/>
        <end position="605"/>
    </location>
</feature>
<keyword evidence="10" id="KW-0862">Zinc</keyword>
<keyword evidence="13" id="KW-0238">DNA-binding</keyword>
<sequence length="784" mass="86360">MLAEAGPAAREREQLGAVKLEEEEAAGQEDPRQPEARPRPEVAHQLFRCFQYQEDMGPRASLSRLRELCNHWLRPALHTKKQILELLVLEQFLSVLPPHLLARLQGQPLRDGEEVVLLLEGVHRESSNVGPLDFSFNAGKSCPCADVTAEEQGGSSQVSSHSPKKEVQSEGPPALEPSKELPPSQPGPSVPTDMGAWRHPSSSKQPLSPGPKRKLQALQENAPQGPEPWPEESSGDQELAAVLESLTFEDVPAKRAWPVRPLGSGSRAPDEALKEEEPPRVSWPAAVSAKSGAESPRVAEERCAQPLGPGPGVGGTDGGLAPPGRSDVLEVQAAAGAPRSEPEVKFICTECGVSFPQLARLETHQLRSHPGSRSFLCLCCGKSFGRSSILKLHMRTHTDERPHTCHLCGHGFRQSSHLSKHLQTHSAEPAFLCAECGQGFQRRASLMQHLLAHAQDQKPRRASGATTQAPPELSVVLCSHCGQTFQRRSSLKRHLRIHAKDKDHQCSECSGSLRPGPERRPHVCGDCGKAFRRSEHLGAHRRVHTGERPFSCQVCSRSFSQSSQLVSHQRVHTGEKPYSCPHCGKCFMRRAGLARHLLTHGGPRPHHCAQCGKSFSQTQDLARHRRSHTGEKPCRCSECGEGFSQSAHLARHQRIHTGEKPHVCDTCGHRFRNSSNLARHRRSHTGERPYGCQKCGRSFRRNAHLQRHLATHAGPGEEAGAGQAEAPQECPECGKTFSRSCNLLRHMLVHTGARPYSCTRCGRSFSRNSHLLRHLRTHARETLY</sequence>
<dbReference type="GeneTree" id="ENSGT00940000162513"/>
<keyword evidence="6" id="KW-0597">Phosphoprotein</keyword>
<dbReference type="GO" id="GO:0000978">
    <property type="term" value="F:RNA polymerase II cis-regulatory region sequence-specific DNA binding"/>
    <property type="evidence" value="ECO:0007669"/>
    <property type="project" value="TreeGrafter"/>
</dbReference>
<dbReference type="SMART" id="SM00355">
    <property type="entry name" value="ZnF_C2H2"/>
    <property type="match status" value="14"/>
</dbReference>
<dbReference type="CDD" id="cd07936">
    <property type="entry name" value="SCAN"/>
    <property type="match status" value="1"/>
</dbReference>
<dbReference type="FunFam" id="3.30.160.60:FF:000290">
    <property type="entry name" value="Zinc finger protein 697 isoform X1"/>
    <property type="match status" value="1"/>
</dbReference>
<keyword evidence="14" id="KW-0804">Transcription</keyword>
<dbReference type="InterPro" id="IPR038269">
    <property type="entry name" value="SCAN_sf"/>
</dbReference>
<evidence type="ECO:0000259" key="24">
    <source>
        <dbReference type="PROSITE" id="PS50804"/>
    </source>
</evidence>
<keyword evidence="9 20" id="KW-0863">Zinc-finger</keyword>
<dbReference type="FunFam" id="3.30.160.60:FF:000624">
    <property type="entry name" value="zinc finger protein 697"/>
    <property type="match status" value="1"/>
</dbReference>
<feature type="domain" description="C2H2-type" evidence="23">
    <location>
        <begin position="431"/>
        <end position="458"/>
    </location>
</feature>
<dbReference type="Ensembl" id="ENSCWAT00000009100.1">
    <property type="protein sequence ID" value="ENSCWAP00000008365.1"/>
    <property type="gene ID" value="ENSCWAG00000006409.1"/>
</dbReference>
<evidence type="ECO:0000256" key="20">
    <source>
        <dbReference type="PROSITE-ProRule" id="PRU00042"/>
    </source>
</evidence>
<dbReference type="FunFam" id="3.30.160.60:FF:001917">
    <property type="entry name" value="Zinc finger and SCAN domain containing 10"/>
    <property type="match status" value="1"/>
</dbReference>
<feature type="compositionally biased region" description="Basic and acidic residues" evidence="22">
    <location>
        <begin position="29"/>
        <end position="40"/>
    </location>
</feature>
<feature type="domain" description="C2H2-type" evidence="23">
    <location>
        <begin position="522"/>
        <end position="549"/>
    </location>
</feature>
<feature type="domain" description="C2H2-type" evidence="23">
    <location>
        <begin position="634"/>
        <end position="661"/>
    </location>
</feature>
<evidence type="ECO:0000313" key="26">
    <source>
        <dbReference type="Proteomes" id="UP000694540"/>
    </source>
</evidence>
<dbReference type="FunFam" id="3.30.160.60:FF:000690">
    <property type="entry name" value="Zinc finger protein 354C"/>
    <property type="match status" value="1"/>
</dbReference>
<evidence type="ECO:0000313" key="25">
    <source>
        <dbReference type="Ensembl" id="ENSCWAP00000008365.1"/>
    </source>
</evidence>
<name>A0A8C3YEA4_9CETA</name>
<evidence type="ECO:0000256" key="19">
    <source>
        <dbReference type="ARBA" id="ARBA00079281"/>
    </source>
</evidence>
<reference evidence="25" key="1">
    <citation type="submission" date="2025-08" db="UniProtKB">
        <authorList>
            <consortium name="Ensembl"/>
        </authorList>
    </citation>
    <scope>IDENTIFICATION</scope>
</reference>
<evidence type="ECO:0000256" key="21">
    <source>
        <dbReference type="PROSITE-ProRule" id="PRU00187"/>
    </source>
</evidence>
<evidence type="ECO:0000256" key="22">
    <source>
        <dbReference type="SAM" id="MobiDB-lite"/>
    </source>
</evidence>
<feature type="domain" description="C2H2-type" evidence="23">
    <location>
        <begin position="550"/>
        <end position="577"/>
    </location>
</feature>
<comment type="function">
    <text evidence="1">May be involved in transcriptional regulation.</text>
</comment>
<evidence type="ECO:0000256" key="14">
    <source>
        <dbReference type="ARBA" id="ARBA00023163"/>
    </source>
</evidence>
<dbReference type="GO" id="GO:0005654">
    <property type="term" value="C:nucleoplasm"/>
    <property type="evidence" value="ECO:0007669"/>
    <property type="project" value="TreeGrafter"/>
</dbReference>
<comment type="subcellular location">
    <subcellularLocation>
        <location evidence="2 21">Nucleus</location>
    </subcellularLocation>
</comment>
<evidence type="ECO:0000256" key="12">
    <source>
        <dbReference type="ARBA" id="ARBA00023015"/>
    </source>
</evidence>
<dbReference type="FunFam" id="3.30.160.60:FF:000982">
    <property type="entry name" value="Zinc finger and SCAN domain containing 10"/>
    <property type="match status" value="1"/>
</dbReference>
<evidence type="ECO:0000256" key="7">
    <source>
        <dbReference type="ARBA" id="ARBA00022723"/>
    </source>
</evidence>
<feature type="domain" description="C2H2-type" evidence="23">
    <location>
        <begin position="756"/>
        <end position="783"/>
    </location>
</feature>
<dbReference type="FunFam" id="3.30.160.60:FF:001341">
    <property type="entry name" value="Zinc finger and SCAN domain containing 10"/>
    <property type="match status" value="1"/>
</dbReference>
<keyword evidence="7" id="KW-0479">Metal-binding</keyword>
<dbReference type="PANTHER" id="PTHR24399:SF68">
    <property type="entry name" value="ZINC FINGER PROTEIN 358-RELATED"/>
    <property type="match status" value="1"/>
</dbReference>
<dbReference type="PROSITE" id="PS50157">
    <property type="entry name" value="ZINC_FINGER_C2H2_2"/>
    <property type="match status" value="14"/>
</dbReference>
<dbReference type="AlphaFoldDB" id="A0A8C3YEA4"/>
<dbReference type="Gene3D" id="1.10.4020.10">
    <property type="entry name" value="DNA breaking-rejoining enzymes"/>
    <property type="match status" value="1"/>
</dbReference>
<feature type="region of interest" description="Disordered" evidence="22">
    <location>
        <begin position="147"/>
        <end position="213"/>
    </location>
</feature>
<evidence type="ECO:0000256" key="3">
    <source>
        <dbReference type="ARBA" id="ARBA00006991"/>
    </source>
</evidence>